<dbReference type="AlphaFoldDB" id="D3VK08"/>
<name>D3VK08_XENNA</name>
<dbReference type="EMBL" id="FN667742">
    <property type="protein sequence ID" value="CBJ91067.1"/>
    <property type="molecule type" value="Genomic_DNA"/>
</dbReference>
<dbReference type="Proteomes" id="UP000008075">
    <property type="component" value="Chromosome"/>
</dbReference>
<dbReference type="STRING" id="406817.XNC1_3013"/>
<dbReference type="HOGENOM" id="CLU_2398917_0_0_6"/>
<dbReference type="KEGG" id="xne:XNC1_3013"/>
<sequence length="93" mass="10523">MQFFSDISLQHIAFQCAFMKRIRNIEPHVLILSLIAALSTGKITSIAQLHQKFMACALIKSNKSVTAPFITSSVKRLLSNLSKYWSDLPWRNG</sequence>
<proteinExistence type="predicted"/>
<keyword evidence="2" id="KW-1185">Reference proteome</keyword>
<reference evidence="1 2" key="1">
    <citation type="journal article" date="2011" name="PLoS ONE">
        <title>The entomopathogenic bacterial endosymbionts xenorhabdus and photorhabdus: convergent lifestyles from divergent genomes.</title>
        <authorList>
            <person name="Chaston J.M."/>
            <person name="Suen G."/>
            <person name="Tucker S.L."/>
            <person name="Andersen A.W."/>
            <person name="Bhasin A."/>
            <person name="Bode E."/>
            <person name="Bode H.B."/>
            <person name="Brachmann A.O."/>
            <person name="Cowles C.E."/>
            <person name="Cowles K.N."/>
            <person name="Darby C."/>
            <person name="de Leon L."/>
            <person name="Drace K."/>
            <person name="Du Z."/>
            <person name="Givaudan A."/>
            <person name="Herbert Tran E.E."/>
            <person name="Jewell K.A."/>
            <person name="Knack J.J."/>
            <person name="Krasomil-Osterfeld K.C."/>
            <person name="Kukor R."/>
            <person name="Lanois A."/>
            <person name="Latreille P."/>
            <person name="Leimgruber N.K."/>
            <person name="Lipke C.M."/>
            <person name="Liu R."/>
            <person name="Lu X."/>
            <person name="Martens E.C."/>
            <person name="Marri P.R."/>
            <person name="Medigue C."/>
            <person name="Menard M.L."/>
            <person name="Miller N.M."/>
            <person name="Morales-Soto N."/>
            <person name="Norton S."/>
            <person name="Ogier J.C."/>
            <person name="Orchard S.S."/>
            <person name="Park D."/>
            <person name="Park Y."/>
            <person name="Qurollo B.A."/>
            <person name="Sugar D.R."/>
            <person name="Richards G.R."/>
            <person name="Rouy Z."/>
            <person name="Slominski B."/>
            <person name="Slominski K."/>
            <person name="Snyder H."/>
            <person name="Tjaden B.C."/>
            <person name="van der Hoeven R."/>
            <person name="Welch R.D."/>
            <person name="Wheeler C."/>
            <person name="Xiang B."/>
            <person name="Barbazuk B."/>
            <person name="Gaudriault S."/>
            <person name="Goodner B."/>
            <person name="Slater S.C."/>
            <person name="Forst S."/>
            <person name="Goldman B.S."/>
            <person name="Goodrich-Blair H."/>
        </authorList>
    </citation>
    <scope>NUCLEOTIDE SEQUENCE [LARGE SCALE GENOMIC DNA]</scope>
    <source>
        <strain evidence="2">ATCC 19061 / DSM 3370 / CCUG 14189 / LMG 1036 / NCIMB 9965 / AN6</strain>
    </source>
</reference>
<evidence type="ECO:0000313" key="1">
    <source>
        <dbReference type="EMBL" id="CBJ91067.1"/>
    </source>
</evidence>
<evidence type="ECO:0000313" key="2">
    <source>
        <dbReference type="Proteomes" id="UP000008075"/>
    </source>
</evidence>
<organism evidence="1 2">
    <name type="scientific">Xenorhabdus nematophila (strain ATCC 19061 / DSM 3370 / CCUG 14189 / LMG 1036 / NCIMB 9965 / AN6)</name>
    <dbReference type="NCBI Taxonomy" id="406817"/>
    <lineage>
        <taxon>Bacteria</taxon>
        <taxon>Pseudomonadati</taxon>
        <taxon>Pseudomonadota</taxon>
        <taxon>Gammaproteobacteria</taxon>
        <taxon>Enterobacterales</taxon>
        <taxon>Morganellaceae</taxon>
        <taxon>Xenorhabdus</taxon>
    </lineage>
</organism>
<protein>
    <submittedName>
        <fullName evidence="1">Uncharacterized protein</fullName>
    </submittedName>
</protein>
<gene>
    <name evidence="1" type="ordered locus">XNC1_3013</name>
</gene>
<accession>D3VK08</accession>
<dbReference type="eggNOG" id="COG3385">
    <property type="taxonomic scope" value="Bacteria"/>
</dbReference>